<proteinExistence type="predicted"/>
<dbReference type="AlphaFoldDB" id="A0A0N4W1D7"/>
<gene>
    <name evidence="2" type="ORF">HPLM_LOCUS3436</name>
</gene>
<evidence type="ECO:0000313" key="3">
    <source>
        <dbReference type="Proteomes" id="UP000268014"/>
    </source>
</evidence>
<reference evidence="2 3" key="2">
    <citation type="submission" date="2018-11" db="EMBL/GenBank/DDBJ databases">
        <authorList>
            <consortium name="Pathogen Informatics"/>
        </authorList>
    </citation>
    <scope>NUCLEOTIDE SEQUENCE [LARGE SCALE GENOMIC DNA]</scope>
    <source>
        <strain evidence="2 3">MHpl1</strain>
    </source>
</reference>
<evidence type="ECO:0000313" key="4">
    <source>
        <dbReference type="WBParaSite" id="HPLM_0000344401-mRNA-1"/>
    </source>
</evidence>
<sequence length="98" mass="10943">MLFDGVVEPATAFLDVVAGLDPDLDRVVCFGPEPIRQYLIPQLVREDLQIPFILLNYYDLSKISAVQSTSDDFDEEARQMTSSLEELSEGSLPLSIVH</sequence>
<dbReference type="OMA" id="VCNGPEP"/>
<reference evidence="4" key="1">
    <citation type="submission" date="2017-02" db="UniProtKB">
        <authorList>
            <consortium name="WormBaseParasite"/>
        </authorList>
    </citation>
    <scope>IDENTIFICATION</scope>
</reference>
<feature type="compositionally biased region" description="Low complexity" evidence="1">
    <location>
        <begin position="82"/>
        <end position="98"/>
    </location>
</feature>
<name>A0A0N4W1D7_HAEPC</name>
<dbReference type="WBParaSite" id="HPLM_0000344401-mRNA-1">
    <property type="protein sequence ID" value="HPLM_0000344401-mRNA-1"/>
    <property type="gene ID" value="HPLM_0000344401"/>
</dbReference>
<accession>A0A0N4W1D7</accession>
<keyword evidence="3" id="KW-1185">Reference proteome</keyword>
<protein>
    <submittedName>
        <fullName evidence="4">Adenylate kinase</fullName>
    </submittedName>
</protein>
<dbReference type="EMBL" id="UZAF01016119">
    <property type="protein sequence ID" value="VDO20904.1"/>
    <property type="molecule type" value="Genomic_DNA"/>
</dbReference>
<dbReference type="Proteomes" id="UP000268014">
    <property type="component" value="Unassembled WGS sequence"/>
</dbReference>
<organism evidence="4">
    <name type="scientific">Haemonchus placei</name>
    <name type="common">Barber's pole worm</name>
    <dbReference type="NCBI Taxonomy" id="6290"/>
    <lineage>
        <taxon>Eukaryota</taxon>
        <taxon>Metazoa</taxon>
        <taxon>Ecdysozoa</taxon>
        <taxon>Nematoda</taxon>
        <taxon>Chromadorea</taxon>
        <taxon>Rhabditida</taxon>
        <taxon>Rhabditina</taxon>
        <taxon>Rhabditomorpha</taxon>
        <taxon>Strongyloidea</taxon>
        <taxon>Trichostrongylidae</taxon>
        <taxon>Haemonchus</taxon>
    </lineage>
</organism>
<evidence type="ECO:0000313" key="2">
    <source>
        <dbReference type="EMBL" id="VDO20904.1"/>
    </source>
</evidence>
<evidence type="ECO:0000256" key="1">
    <source>
        <dbReference type="SAM" id="MobiDB-lite"/>
    </source>
</evidence>
<dbReference type="OrthoDB" id="5855802at2759"/>
<feature type="region of interest" description="Disordered" evidence="1">
    <location>
        <begin position="74"/>
        <end position="98"/>
    </location>
</feature>